<dbReference type="EMBL" id="QNVI01000060">
    <property type="protein sequence ID" value="TDA38078.1"/>
    <property type="molecule type" value="Genomic_DNA"/>
</dbReference>
<dbReference type="SUPFAM" id="SSF81301">
    <property type="entry name" value="Nucleotidyltransferase"/>
    <property type="match status" value="1"/>
</dbReference>
<evidence type="ECO:0000313" key="2">
    <source>
        <dbReference type="EMBL" id="RZN57339.1"/>
    </source>
</evidence>
<dbReference type="Gene3D" id="3.30.460.10">
    <property type="entry name" value="Beta Polymerase, domain 2"/>
    <property type="match status" value="1"/>
</dbReference>
<gene>
    <name evidence="3" type="ORF">DSO09_05300</name>
    <name evidence="2" type="ORF">EF809_01105</name>
</gene>
<proteinExistence type="predicted"/>
<evidence type="ECO:0000313" key="5">
    <source>
        <dbReference type="Proteomes" id="UP000317265"/>
    </source>
</evidence>
<dbReference type="AlphaFoldDB" id="A0A523BAX1"/>
<evidence type="ECO:0000313" key="3">
    <source>
        <dbReference type="EMBL" id="TDA38078.1"/>
    </source>
</evidence>
<reference evidence="2 4" key="2">
    <citation type="journal article" date="2019" name="Nat. Microbiol.">
        <title>Wide diversity of methane and short-chain alkane metabolisms in uncultured archaea.</title>
        <authorList>
            <person name="Borrel G."/>
            <person name="Adam P.S."/>
            <person name="McKay L.J."/>
            <person name="Chen L.X."/>
            <person name="Sierra-Garcia I.N."/>
            <person name="Sieber C.M."/>
            <person name="Letourneur Q."/>
            <person name="Ghozlane A."/>
            <person name="Andersen G.L."/>
            <person name="Li W.J."/>
            <person name="Hallam S.J."/>
            <person name="Muyzer G."/>
            <person name="de Oliveira V.M."/>
            <person name="Inskeep W.P."/>
            <person name="Banfield J.F."/>
            <person name="Gribaldo S."/>
        </authorList>
    </citation>
    <scope>NUCLEOTIDE SEQUENCE [LARGE SCALE GENOMIC DNA]</scope>
    <source>
        <strain evidence="2">Verst-YHS</strain>
    </source>
</reference>
<dbReference type="GO" id="GO:0016779">
    <property type="term" value="F:nucleotidyltransferase activity"/>
    <property type="evidence" value="ECO:0007669"/>
    <property type="project" value="InterPro"/>
</dbReference>
<reference evidence="3 5" key="1">
    <citation type="journal article" date="2019" name="Nat. Microbiol.">
        <title>Expanding anaerobic alkane metabolism in the domain of Archaea.</title>
        <authorList>
            <person name="Wang Y."/>
            <person name="Wegener G."/>
            <person name="Hou J."/>
            <person name="Wang F."/>
            <person name="Xiao X."/>
        </authorList>
    </citation>
    <scope>NUCLEOTIDE SEQUENCE [LARGE SCALE GENOMIC DNA]</scope>
    <source>
        <strain evidence="3">WYZ-LMO11</strain>
    </source>
</reference>
<evidence type="ECO:0000259" key="1">
    <source>
        <dbReference type="Pfam" id="PF01909"/>
    </source>
</evidence>
<feature type="domain" description="Polymerase nucleotidyl transferase" evidence="1">
    <location>
        <begin position="32"/>
        <end position="81"/>
    </location>
</feature>
<evidence type="ECO:0000313" key="4">
    <source>
        <dbReference type="Proteomes" id="UP000316080"/>
    </source>
</evidence>
<dbReference type="Pfam" id="PF01909">
    <property type="entry name" value="NTP_transf_2"/>
    <property type="match status" value="1"/>
</dbReference>
<dbReference type="EMBL" id="RXIH01000008">
    <property type="protein sequence ID" value="RZN57339.1"/>
    <property type="molecule type" value="Genomic_DNA"/>
</dbReference>
<dbReference type="Proteomes" id="UP000317265">
    <property type="component" value="Unassembled WGS sequence"/>
</dbReference>
<dbReference type="InterPro" id="IPR009185">
    <property type="entry name" value="Nucleotidl_trans"/>
</dbReference>
<accession>A0A523BAX1</accession>
<dbReference type="PIRSF" id="PIRSF005928">
    <property type="entry name" value="Nucleotidltrnsf"/>
    <property type="match status" value="1"/>
</dbReference>
<comment type="caution">
    <text evidence="3">The sequence shown here is derived from an EMBL/GenBank/DDBJ whole genome shotgun (WGS) entry which is preliminary data.</text>
</comment>
<protein>
    <recommendedName>
        <fullName evidence="1">Polymerase nucleotidyl transferase domain-containing protein</fullName>
    </recommendedName>
</protein>
<name>A0A523BAX1_9CREN</name>
<dbReference type="InterPro" id="IPR043519">
    <property type="entry name" value="NT_sf"/>
</dbReference>
<sequence>MAKKIEPIYSIREVVYSQERWKLLDDLRSKAIEIMTLLEKVGIESIVHGSIARGDVNKKSDIDIFIPEVIPSYIIERAILDGNYQIIKREITQATPNHAVKAIIYIDERTRITFPLIPLRQRELEFYKFGGKIGLEELKLKKRVPGIDKRLMLIIPTDYGHYEYSVIYNALEAAKILGISIETIMERIRVLKRRDEIGRSGIYFKKELNDNETFEGVLKERIERDPSLKRLISKRGNILV</sequence>
<organism evidence="3 5">
    <name type="scientific">Thermoproteota archaeon</name>
    <dbReference type="NCBI Taxonomy" id="2056631"/>
    <lineage>
        <taxon>Archaea</taxon>
        <taxon>Thermoproteota</taxon>
    </lineage>
</organism>
<dbReference type="InterPro" id="IPR002934">
    <property type="entry name" value="Polymerase_NTP_transf_dom"/>
</dbReference>
<dbReference type="Proteomes" id="UP000316080">
    <property type="component" value="Unassembled WGS sequence"/>
</dbReference>